<feature type="transmembrane region" description="Helical" evidence="5">
    <location>
        <begin position="176"/>
        <end position="196"/>
    </location>
</feature>
<evidence type="ECO:0000313" key="7">
    <source>
        <dbReference type="EMBL" id="MWB77961.1"/>
    </source>
</evidence>
<dbReference type="GO" id="GO:0005886">
    <property type="term" value="C:plasma membrane"/>
    <property type="evidence" value="ECO:0007669"/>
    <property type="project" value="TreeGrafter"/>
</dbReference>
<feature type="transmembrane region" description="Helical" evidence="5">
    <location>
        <begin position="208"/>
        <end position="227"/>
    </location>
</feature>
<evidence type="ECO:0000256" key="2">
    <source>
        <dbReference type="ARBA" id="ARBA00022692"/>
    </source>
</evidence>
<feature type="transmembrane region" description="Helical" evidence="5">
    <location>
        <begin position="444"/>
        <end position="463"/>
    </location>
</feature>
<feature type="transmembrane region" description="Helical" evidence="5">
    <location>
        <begin position="307"/>
        <end position="325"/>
    </location>
</feature>
<keyword evidence="2 5" id="KW-0812">Transmembrane</keyword>
<accession>A0A844W571</accession>
<dbReference type="GO" id="GO:0022857">
    <property type="term" value="F:transmembrane transporter activity"/>
    <property type="evidence" value="ECO:0007669"/>
    <property type="project" value="InterPro"/>
</dbReference>
<protein>
    <submittedName>
        <fullName evidence="7">MFS transporter</fullName>
    </submittedName>
</protein>
<feature type="transmembrane region" description="Helical" evidence="5">
    <location>
        <begin position="57"/>
        <end position="75"/>
    </location>
</feature>
<evidence type="ECO:0000256" key="3">
    <source>
        <dbReference type="ARBA" id="ARBA00022989"/>
    </source>
</evidence>
<feature type="transmembrane region" description="Helical" evidence="5">
    <location>
        <begin position="337"/>
        <end position="358"/>
    </location>
</feature>
<sequence>MPKSEAVTAPTWAELFRGRNAIFSLALGGSVALHALNIYIAITIMPSVVADIGGLDYYAWSTTVFVVASILGSALSARLLQRVGARGAYGVAALLFGTGTILCALAPNMPVLLAGRFVQGFGGGFLYALAYGVIRLVFADHHWARAIGLISAMWGIATLTGPAIGGIFAELGAWRAAFWSLIPFILVFAILAHATLPGKADSDEKPSRLPLAQLVLLTATVIALSAGSLGEALYWNLIGIGMTLVLAGLLMAVEARSGTRLLPRGALKVTGPLGALYAVIALLVIGMQPEIYVPYLLQVLHGQSPLIAGYLAALMAIGWTLASLFSANLNSRSAPGAITISPVLGLIGLTVLAVFMPVVGSGSWIGLAPVCGSLGLVGASIGLAWPHVVTMVFQRASPDEQAIAAGAITTVQLFATALGAATAGMVANLSGITQPGGVAGASNAALWLFGLFALAPALCIPAARRAARPGMTPR</sequence>
<dbReference type="AlphaFoldDB" id="A0A844W571"/>
<proteinExistence type="predicted"/>
<feature type="transmembrane region" description="Helical" evidence="5">
    <location>
        <begin position="364"/>
        <end position="390"/>
    </location>
</feature>
<feature type="transmembrane region" description="Helical" evidence="5">
    <location>
        <begin position="87"/>
        <end position="107"/>
    </location>
</feature>
<dbReference type="SUPFAM" id="SSF103473">
    <property type="entry name" value="MFS general substrate transporter"/>
    <property type="match status" value="1"/>
</dbReference>
<keyword evidence="4 5" id="KW-0472">Membrane</keyword>
<dbReference type="Proteomes" id="UP000443843">
    <property type="component" value="Unassembled WGS sequence"/>
</dbReference>
<organism evidence="7 8">
    <name type="scientific">Pseudooceanicola pacificus</name>
    <dbReference type="NCBI Taxonomy" id="2676438"/>
    <lineage>
        <taxon>Bacteria</taxon>
        <taxon>Pseudomonadati</taxon>
        <taxon>Pseudomonadota</taxon>
        <taxon>Alphaproteobacteria</taxon>
        <taxon>Rhodobacterales</taxon>
        <taxon>Paracoccaceae</taxon>
        <taxon>Pseudooceanicola</taxon>
    </lineage>
</organism>
<keyword evidence="3 5" id="KW-1133">Transmembrane helix</keyword>
<dbReference type="PROSITE" id="PS50850">
    <property type="entry name" value="MFS"/>
    <property type="match status" value="1"/>
</dbReference>
<comment type="subcellular location">
    <subcellularLocation>
        <location evidence="1">Membrane</location>
        <topology evidence="1">Multi-pass membrane protein</topology>
    </subcellularLocation>
</comment>
<comment type="caution">
    <text evidence="7">The sequence shown here is derived from an EMBL/GenBank/DDBJ whole genome shotgun (WGS) entry which is preliminary data.</text>
</comment>
<dbReference type="PANTHER" id="PTHR23501">
    <property type="entry name" value="MAJOR FACILITATOR SUPERFAMILY"/>
    <property type="match status" value="1"/>
</dbReference>
<evidence type="ECO:0000256" key="1">
    <source>
        <dbReference type="ARBA" id="ARBA00004141"/>
    </source>
</evidence>
<dbReference type="PRINTS" id="PR01036">
    <property type="entry name" value="TCRTETB"/>
</dbReference>
<gene>
    <name evidence="7" type="ORF">GLS40_08000</name>
</gene>
<dbReference type="InterPro" id="IPR036259">
    <property type="entry name" value="MFS_trans_sf"/>
</dbReference>
<evidence type="ECO:0000256" key="4">
    <source>
        <dbReference type="ARBA" id="ARBA00023136"/>
    </source>
</evidence>
<reference evidence="7 8" key="1">
    <citation type="submission" date="2019-11" db="EMBL/GenBank/DDBJ databases">
        <title>Pseudooceanicola pacifica sp. nov., isolated from deep-sea sediment of the Pacific Ocean.</title>
        <authorList>
            <person name="Lyu L."/>
        </authorList>
    </citation>
    <scope>NUCLEOTIDE SEQUENCE [LARGE SCALE GENOMIC DNA]</scope>
    <source>
        <strain evidence="7 8">216_PA32_1</strain>
    </source>
</reference>
<dbReference type="InterPro" id="IPR020846">
    <property type="entry name" value="MFS_dom"/>
</dbReference>
<dbReference type="PANTHER" id="PTHR23501:SF154">
    <property type="entry name" value="MULTIDRUG-EFFLUX TRANSPORTER RV1634-RELATED"/>
    <property type="match status" value="1"/>
</dbReference>
<dbReference type="InterPro" id="IPR011701">
    <property type="entry name" value="MFS"/>
</dbReference>
<evidence type="ECO:0000259" key="6">
    <source>
        <dbReference type="PROSITE" id="PS50850"/>
    </source>
</evidence>
<evidence type="ECO:0000256" key="5">
    <source>
        <dbReference type="SAM" id="Phobius"/>
    </source>
</evidence>
<feature type="transmembrane region" description="Helical" evidence="5">
    <location>
        <begin position="21"/>
        <end position="45"/>
    </location>
</feature>
<dbReference type="EMBL" id="WNXQ01000003">
    <property type="protein sequence ID" value="MWB77961.1"/>
    <property type="molecule type" value="Genomic_DNA"/>
</dbReference>
<feature type="transmembrane region" description="Helical" evidence="5">
    <location>
        <begin position="402"/>
        <end position="424"/>
    </location>
</feature>
<feature type="transmembrane region" description="Helical" evidence="5">
    <location>
        <begin position="265"/>
        <end position="287"/>
    </location>
</feature>
<dbReference type="Pfam" id="PF07690">
    <property type="entry name" value="MFS_1"/>
    <property type="match status" value="1"/>
</dbReference>
<name>A0A844W571_9RHOB</name>
<feature type="transmembrane region" description="Helical" evidence="5">
    <location>
        <begin position="113"/>
        <end position="134"/>
    </location>
</feature>
<feature type="transmembrane region" description="Helical" evidence="5">
    <location>
        <begin position="146"/>
        <end position="164"/>
    </location>
</feature>
<feature type="transmembrane region" description="Helical" evidence="5">
    <location>
        <begin position="233"/>
        <end position="253"/>
    </location>
</feature>
<evidence type="ECO:0000313" key="8">
    <source>
        <dbReference type="Proteomes" id="UP000443843"/>
    </source>
</evidence>
<keyword evidence="8" id="KW-1185">Reference proteome</keyword>
<feature type="domain" description="Major facilitator superfamily (MFS) profile" evidence="6">
    <location>
        <begin position="21"/>
        <end position="468"/>
    </location>
</feature>
<dbReference type="Gene3D" id="1.20.1250.20">
    <property type="entry name" value="MFS general substrate transporter like domains"/>
    <property type="match status" value="1"/>
</dbReference>